<proteinExistence type="predicted"/>
<evidence type="ECO:0000313" key="10">
    <source>
        <dbReference type="Proteomes" id="UP001642501"/>
    </source>
</evidence>
<dbReference type="PANTHER" id="PTHR13312">
    <property type="entry name" value="HIV-INDUCED PROTEIN-7-LIKE PROTEASE"/>
    <property type="match status" value="1"/>
</dbReference>
<evidence type="ECO:0000256" key="4">
    <source>
        <dbReference type="ARBA" id="ARBA00022801"/>
    </source>
</evidence>
<dbReference type="InterPro" id="IPR038765">
    <property type="entry name" value="Papain-like_cys_pep_sf"/>
</dbReference>
<sequence>MAPIRIRVRGPSSVVTVEAADEWTVAQLVALIREKTGVESFTLKSGFPPAALDLSDAESKTLGPLKLNGDTLMVIPTDGNLAGASSTTAGQILEPSPSPAPAPAPKPFKPKGVDVDETVVPWNEGGGYLVLRVMADDNSCMFTAFGGVMGIPDPAAQVRAEVAAHILNHPEKYSKVVLEDTEPSVYAYRIKDPQRWGGSIELQCLSEIYGIQICSIDVKYGRVDTYGLEKDTRCVLLYSGIHYDRIAQSFDLGLPVEMDVTQWRSDDDSVIEKAKELAKKLKSANYYTDTQTMAIRCEIFGCENWIGAGQKDMIKHTKETGHTAFSELLLD</sequence>
<dbReference type="Gene3D" id="3.10.20.90">
    <property type="entry name" value="Phosphatidylinositol 3-kinase Catalytic Subunit, Chain A, domain 1"/>
    <property type="match status" value="1"/>
</dbReference>
<keyword evidence="10" id="KW-1185">Reference proteome</keyword>
<feature type="domain" description="OTU" evidence="8">
    <location>
        <begin position="129"/>
        <end position="249"/>
    </location>
</feature>
<comment type="caution">
    <text evidence="9">The sequence shown here is derived from an EMBL/GenBank/DDBJ whole genome shotgun (WGS) entry which is preliminary data.</text>
</comment>
<keyword evidence="6" id="KW-0963">Cytoplasm</keyword>
<dbReference type="Pfam" id="PF21403">
    <property type="entry name" value="OTU1_UBXL"/>
    <property type="match status" value="1"/>
</dbReference>
<dbReference type="InterPro" id="IPR003323">
    <property type="entry name" value="OTU_dom"/>
</dbReference>
<comment type="function">
    <text evidence="6">Hydrolase that can remove conjugated ubiquitin from proteins and may therefore play an important regulatory role at the level of protein turnover by preventing degradation.</text>
</comment>
<dbReference type="Gene3D" id="3.90.70.80">
    <property type="match status" value="1"/>
</dbReference>
<dbReference type="SUPFAM" id="SSF54001">
    <property type="entry name" value="Cysteine proteinases"/>
    <property type="match status" value="1"/>
</dbReference>
<dbReference type="GO" id="GO:0008233">
    <property type="term" value="F:peptidase activity"/>
    <property type="evidence" value="ECO:0007669"/>
    <property type="project" value="UniProtKB-KW"/>
</dbReference>
<dbReference type="Proteomes" id="UP001642501">
    <property type="component" value="Unassembled WGS sequence"/>
</dbReference>
<dbReference type="PANTHER" id="PTHR13312:SF0">
    <property type="entry name" value="UBIQUITIN THIOESTERASE OTU1"/>
    <property type="match status" value="1"/>
</dbReference>
<keyword evidence="4 6" id="KW-0378">Hydrolase</keyword>
<evidence type="ECO:0000259" key="8">
    <source>
        <dbReference type="PROSITE" id="PS50802"/>
    </source>
</evidence>
<keyword evidence="3 6" id="KW-0833">Ubl conjugation pathway</keyword>
<evidence type="ECO:0000256" key="1">
    <source>
        <dbReference type="ARBA" id="ARBA00000707"/>
    </source>
</evidence>
<dbReference type="PROSITE" id="PS50802">
    <property type="entry name" value="OTU"/>
    <property type="match status" value="1"/>
</dbReference>
<dbReference type="CDD" id="cd22745">
    <property type="entry name" value="OTU_OTU1"/>
    <property type="match status" value="1"/>
</dbReference>
<evidence type="ECO:0000256" key="5">
    <source>
        <dbReference type="ARBA" id="ARBA00022807"/>
    </source>
</evidence>
<evidence type="ECO:0000313" key="9">
    <source>
        <dbReference type="EMBL" id="CAK7262825.1"/>
    </source>
</evidence>
<feature type="compositionally biased region" description="Pro residues" evidence="7">
    <location>
        <begin position="96"/>
        <end position="107"/>
    </location>
</feature>
<keyword evidence="5 6" id="KW-0788">Thiol protease</keyword>
<evidence type="ECO:0000256" key="2">
    <source>
        <dbReference type="ARBA" id="ARBA00022670"/>
    </source>
</evidence>
<feature type="region of interest" description="Disordered" evidence="7">
    <location>
        <begin position="85"/>
        <end position="112"/>
    </location>
</feature>
<dbReference type="EC" id="3.4.19.12" evidence="6"/>
<reference evidence="9 10" key="1">
    <citation type="submission" date="2024-01" db="EMBL/GenBank/DDBJ databases">
        <authorList>
            <person name="Allen C."/>
            <person name="Tagirdzhanova G."/>
        </authorList>
    </citation>
    <scope>NUCLEOTIDE SEQUENCE [LARGE SCALE GENOMIC DNA]</scope>
    <source>
        <strain evidence="9 10">CBS 573.63</strain>
    </source>
</reference>
<gene>
    <name evidence="9" type="primary">OTU1</name>
    <name evidence="9" type="ORF">SEPCBS57363_000241</name>
</gene>
<protein>
    <recommendedName>
        <fullName evidence="6">Ubiquitin thioesterase OTU</fullName>
        <ecNumber evidence="6">3.4.19.12</ecNumber>
    </recommendedName>
</protein>
<evidence type="ECO:0000256" key="7">
    <source>
        <dbReference type="SAM" id="MobiDB-lite"/>
    </source>
</evidence>
<evidence type="ECO:0000256" key="3">
    <source>
        <dbReference type="ARBA" id="ARBA00022786"/>
    </source>
</evidence>
<dbReference type="GO" id="GO:0006508">
    <property type="term" value="P:proteolysis"/>
    <property type="evidence" value="ECO:0007669"/>
    <property type="project" value="UniProtKB-KW"/>
</dbReference>
<dbReference type="InterPro" id="IPR048857">
    <property type="entry name" value="OTU1_Ubl"/>
</dbReference>
<comment type="catalytic activity">
    <reaction evidence="1 6">
        <text>Thiol-dependent hydrolysis of ester, thioester, amide, peptide and isopeptide bonds formed by the C-terminal Gly of ubiquitin (a 76-residue protein attached to proteins as an intracellular targeting signal).</text>
        <dbReference type="EC" id="3.4.19.12"/>
    </reaction>
</comment>
<evidence type="ECO:0000256" key="6">
    <source>
        <dbReference type="RuleBase" id="RU367104"/>
    </source>
</evidence>
<keyword evidence="2 9" id="KW-0645">Protease</keyword>
<accession>A0ABP0D6F2</accession>
<organism evidence="9 10">
    <name type="scientific">Sporothrix epigloea</name>
    <dbReference type="NCBI Taxonomy" id="1892477"/>
    <lineage>
        <taxon>Eukaryota</taxon>
        <taxon>Fungi</taxon>
        <taxon>Dikarya</taxon>
        <taxon>Ascomycota</taxon>
        <taxon>Pezizomycotina</taxon>
        <taxon>Sordariomycetes</taxon>
        <taxon>Sordariomycetidae</taxon>
        <taxon>Ophiostomatales</taxon>
        <taxon>Ophiostomataceae</taxon>
        <taxon>Sporothrix</taxon>
    </lineage>
</organism>
<name>A0ABP0D6F2_9PEZI</name>
<dbReference type="EMBL" id="CAWUOM010000002">
    <property type="protein sequence ID" value="CAK7262825.1"/>
    <property type="molecule type" value="Genomic_DNA"/>
</dbReference>
<comment type="subcellular location">
    <subcellularLocation>
        <location evidence="6">Cytoplasm</location>
    </subcellularLocation>
</comment>